<dbReference type="GO" id="GO:0000155">
    <property type="term" value="F:phosphorelay sensor kinase activity"/>
    <property type="evidence" value="ECO:0007669"/>
    <property type="project" value="UniProtKB-ARBA"/>
</dbReference>
<feature type="compositionally biased region" description="Basic and acidic residues" evidence="11">
    <location>
        <begin position="135"/>
        <end position="155"/>
    </location>
</feature>
<dbReference type="PROSITE" id="PS50110">
    <property type="entry name" value="RESPONSE_REGULATORY"/>
    <property type="match status" value="1"/>
</dbReference>
<proteinExistence type="predicted"/>
<reference evidence="15 16" key="1">
    <citation type="submission" date="2019-06" db="EMBL/GenBank/DDBJ databases">
        <title>Genome of Methylobacterium sp. 17Sr1-39.</title>
        <authorList>
            <person name="Seo T."/>
        </authorList>
    </citation>
    <scope>NUCLEOTIDE SEQUENCE [LARGE SCALE GENOMIC DNA]</scope>
    <source>
        <strain evidence="15 16">17Sr1-39</strain>
    </source>
</reference>
<dbReference type="InterPro" id="IPR003594">
    <property type="entry name" value="HATPase_dom"/>
</dbReference>
<dbReference type="Proteomes" id="UP000305267">
    <property type="component" value="Unassembled WGS sequence"/>
</dbReference>
<comment type="function">
    <text evidence="8">Involved in the transmission of sensory signals from the chemoreceptors to the flagellar motors. CheA is autophosphorylated; it can transfer its phosphate group to either CheB or CheY.</text>
</comment>
<comment type="catalytic activity">
    <reaction evidence="1">
        <text>ATP + protein L-histidine = ADP + protein N-phospho-L-histidine.</text>
        <dbReference type="EC" id="2.7.13.3"/>
    </reaction>
</comment>
<feature type="domain" description="CheW-like" evidence="13">
    <location>
        <begin position="485"/>
        <end position="625"/>
    </location>
</feature>
<dbReference type="InterPro" id="IPR051315">
    <property type="entry name" value="Bact_Chemotaxis_CheA"/>
</dbReference>
<dbReference type="FunFam" id="3.30.565.10:FF:000016">
    <property type="entry name" value="Chemotaxis protein CheA, putative"/>
    <property type="match status" value="1"/>
</dbReference>
<evidence type="ECO:0000256" key="9">
    <source>
        <dbReference type="PROSITE-ProRule" id="PRU00110"/>
    </source>
</evidence>
<dbReference type="SUPFAM" id="SSF55874">
    <property type="entry name" value="ATPase domain of HSP90 chaperone/DNA topoisomerase II/histidine kinase"/>
    <property type="match status" value="1"/>
</dbReference>
<evidence type="ECO:0000259" key="12">
    <source>
        <dbReference type="PROSITE" id="PS50110"/>
    </source>
</evidence>
<evidence type="ECO:0000256" key="6">
    <source>
        <dbReference type="ARBA" id="ARBA00022777"/>
    </source>
</evidence>
<feature type="domain" description="HPt" evidence="14">
    <location>
        <begin position="1"/>
        <end position="106"/>
    </location>
</feature>
<dbReference type="SMART" id="SM00073">
    <property type="entry name" value="HPT"/>
    <property type="match status" value="1"/>
</dbReference>
<feature type="region of interest" description="Disordered" evidence="11">
    <location>
        <begin position="127"/>
        <end position="166"/>
    </location>
</feature>
<evidence type="ECO:0000313" key="15">
    <source>
        <dbReference type="EMBL" id="TNC13543.1"/>
    </source>
</evidence>
<evidence type="ECO:0000259" key="13">
    <source>
        <dbReference type="PROSITE" id="PS50851"/>
    </source>
</evidence>
<dbReference type="Pfam" id="PF02518">
    <property type="entry name" value="HATPase_c"/>
    <property type="match status" value="1"/>
</dbReference>
<dbReference type="InterPro" id="IPR008207">
    <property type="entry name" value="Sig_transdc_His_kin_Hpt_dom"/>
</dbReference>
<comment type="caution">
    <text evidence="15">The sequence shown here is derived from an EMBL/GenBank/DDBJ whole genome shotgun (WGS) entry which is preliminary data.</text>
</comment>
<gene>
    <name evidence="15" type="ORF">FF100_12240</name>
</gene>
<keyword evidence="16" id="KW-1185">Reference proteome</keyword>
<dbReference type="Pfam" id="PF01627">
    <property type="entry name" value="Hpt"/>
    <property type="match status" value="1"/>
</dbReference>
<dbReference type="Pfam" id="PF01584">
    <property type="entry name" value="CheW"/>
    <property type="match status" value="1"/>
</dbReference>
<keyword evidence="4 10" id="KW-0597">Phosphoprotein</keyword>
<dbReference type="EMBL" id="VDDA01000004">
    <property type="protein sequence ID" value="TNC13543.1"/>
    <property type="molecule type" value="Genomic_DNA"/>
</dbReference>
<dbReference type="PROSITE" id="PS50851">
    <property type="entry name" value="CHEW"/>
    <property type="match status" value="1"/>
</dbReference>
<dbReference type="InterPro" id="IPR036061">
    <property type="entry name" value="CheW-like_dom_sf"/>
</dbReference>
<dbReference type="Gene3D" id="3.40.50.2300">
    <property type="match status" value="1"/>
</dbReference>
<feature type="modified residue" description="4-aspartylphosphate" evidence="10">
    <location>
        <position position="697"/>
    </location>
</feature>
<dbReference type="CDD" id="cd00088">
    <property type="entry name" value="HPT"/>
    <property type="match status" value="1"/>
</dbReference>
<evidence type="ECO:0000256" key="10">
    <source>
        <dbReference type="PROSITE-ProRule" id="PRU00169"/>
    </source>
</evidence>
<evidence type="ECO:0000256" key="4">
    <source>
        <dbReference type="ARBA" id="ARBA00022553"/>
    </source>
</evidence>
<dbReference type="RefSeq" id="WP_139035974.1">
    <property type="nucleotide sequence ID" value="NZ_VDDA01000004.1"/>
</dbReference>
<dbReference type="PANTHER" id="PTHR43395">
    <property type="entry name" value="SENSOR HISTIDINE KINASE CHEA"/>
    <property type="match status" value="1"/>
</dbReference>
<dbReference type="InterPro" id="IPR036641">
    <property type="entry name" value="HPT_dom_sf"/>
</dbReference>
<protein>
    <recommendedName>
        <fullName evidence="3">Chemotaxis protein CheA</fullName>
        <ecNumber evidence="2">2.7.13.3</ecNumber>
    </recommendedName>
</protein>
<evidence type="ECO:0000313" key="16">
    <source>
        <dbReference type="Proteomes" id="UP000305267"/>
    </source>
</evidence>
<dbReference type="SUPFAM" id="SSF50341">
    <property type="entry name" value="CheW-like"/>
    <property type="match status" value="1"/>
</dbReference>
<name>A0A5C4LIV3_9HYPH</name>
<evidence type="ECO:0000256" key="2">
    <source>
        <dbReference type="ARBA" id="ARBA00012438"/>
    </source>
</evidence>
<dbReference type="SMART" id="SM00448">
    <property type="entry name" value="REC"/>
    <property type="match status" value="1"/>
</dbReference>
<sequence length="765" mass="80621">MDDIRQLLLAAFDVEHREHLAAIRTALAAAEAGRPADWNDVFRRAHSLKGAARAVDLPAVEEVAHRLEALFDRVVQDRAGLDRATARVVDLALDRIEGLVAGLAETPEPEAPADAIAALDACLSGAAVPQADPEPQPKPEPAPEPKPDPRPETKPEPAPPPPEGAVSYLRIASDQVEALSKAVHDLTAVLQGQETIGVSVASLESGARTLRRSVDTVQGRTGEMVALARRLREAGDPAGIALDGFVDRVRRLDDDLRGVIRGISGLARVQSRSTGAVDSALRRLRDDADRLLLVPAETVFGGYGRMVREIAREAGLAVEVRLQGLDLQVDRGLLQALKDPVLHALRNTISHGAEPAEARREAGKTEALSVTLSVASKGSQLVVTIRDDGRGPDLGRILETGRRQGLVEPGAEPDRDAVLDLVFAPGFSTAAAIDRIAGRGMGLSVVAEAARSLRGRASLRPAAPSGTEVTITVPLSAARQPVLLVEAVLATGAAPQTFALPSGAVAQLLRLSPRDLASVGGEPAARIKQGGRDVVVPLVPLASLLGSGVAPLPLRDGLVRAVLLRCGPSLCALAVDRLLDVRVLLVGPAPPLGGDPALMSGTVMLADETPALVLDPDGLCARARVGGLVAASPAAAPERGRKRTRTVLVVDDSITTRTLEKSILEAHGYRVFVCVDGQDALDRLRRDGPEVDVVVADVEMPRLDGFGLLRSIKADPGLTRLPVILMTSRGDPADIRRGLDLGADAYLTKQKFDQRELLDTIGQLL</sequence>
<dbReference type="OrthoDB" id="9803176at2"/>
<dbReference type="InterPro" id="IPR004358">
    <property type="entry name" value="Sig_transdc_His_kin-like_C"/>
</dbReference>
<dbReference type="InterPro" id="IPR002545">
    <property type="entry name" value="CheW-lke_dom"/>
</dbReference>
<keyword evidence="6" id="KW-0418">Kinase</keyword>
<dbReference type="SMART" id="SM00387">
    <property type="entry name" value="HATPase_c"/>
    <property type="match status" value="1"/>
</dbReference>
<dbReference type="InterPro" id="IPR036890">
    <property type="entry name" value="HATPase_C_sf"/>
</dbReference>
<evidence type="ECO:0000256" key="7">
    <source>
        <dbReference type="ARBA" id="ARBA00023012"/>
    </source>
</evidence>
<dbReference type="SMART" id="SM00260">
    <property type="entry name" value="CheW"/>
    <property type="match status" value="1"/>
</dbReference>
<dbReference type="PANTHER" id="PTHR43395:SF1">
    <property type="entry name" value="CHEMOTAXIS PROTEIN CHEA"/>
    <property type="match status" value="1"/>
</dbReference>
<dbReference type="PROSITE" id="PS50894">
    <property type="entry name" value="HPT"/>
    <property type="match status" value="1"/>
</dbReference>
<dbReference type="PRINTS" id="PR00344">
    <property type="entry name" value="BCTRLSENSOR"/>
</dbReference>
<dbReference type="SUPFAM" id="SSF47226">
    <property type="entry name" value="Histidine-containing phosphotransfer domain, HPT domain"/>
    <property type="match status" value="1"/>
</dbReference>
<dbReference type="InterPro" id="IPR001789">
    <property type="entry name" value="Sig_transdc_resp-reg_receiver"/>
</dbReference>
<evidence type="ECO:0000259" key="14">
    <source>
        <dbReference type="PROSITE" id="PS50894"/>
    </source>
</evidence>
<dbReference type="EC" id="2.7.13.3" evidence="2"/>
<organism evidence="15 16">
    <name type="scientific">Methylobacterium terricola</name>
    <dbReference type="NCBI Taxonomy" id="2583531"/>
    <lineage>
        <taxon>Bacteria</taxon>
        <taxon>Pseudomonadati</taxon>
        <taxon>Pseudomonadota</taxon>
        <taxon>Alphaproteobacteria</taxon>
        <taxon>Hyphomicrobiales</taxon>
        <taxon>Methylobacteriaceae</taxon>
        <taxon>Methylobacterium</taxon>
    </lineage>
</organism>
<feature type="domain" description="Response regulatory" evidence="12">
    <location>
        <begin position="646"/>
        <end position="764"/>
    </location>
</feature>
<keyword evidence="7" id="KW-0902">Two-component regulatory system</keyword>
<evidence type="ECO:0000256" key="8">
    <source>
        <dbReference type="ARBA" id="ARBA00035100"/>
    </source>
</evidence>
<evidence type="ECO:0000256" key="11">
    <source>
        <dbReference type="SAM" id="MobiDB-lite"/>
    </source>
</evidence>
<dbReference type="Gene3D" id="3.30.565.10">
    <property type="entry name" value="Histidine kinase-like ATPase, C-terminal domain"/>
    <property type="match status" value="1"/>
</dbReference>
<dbReference type="InterPro" id="IPR011006">
    <property type="entry name" value="CheY-like_superfamily"/>
</dbReference>
<dbReference type="SUPFAM" id="SSF52172">
    <property type="entry name" value="CheY-like"/>
    <property type="match status" value="1"/>
</dbReference>
<keyword evidence="5" id="KW-0808">Transferase</keyword>
<dbReference type="Pfam" id="PF00072">
    <property type="entry name" value="Response_reg"/>
    <property type="match status" value="1"/>
</dbReference>
<dbReference type="GO" id="GO:0006935">
    <property type="term" value="P:chemotaxis"/>
    <property type="evidence" value="ECO:0007669"/>
    <property type="project" value="InterPro"/>
</dbReference>
<evidence type="ECO:0000256" key="5">
    <source>
        <dbReference type="ARBA" id="ARBA00022679"/>
    </source>
</evidence>
<dbReference type="Gene3D" id="1.20.120.160">
    <property type="entry name" value="HPT domain"/>
    <property type="match status" value="1"/>
</dbReference>
<evidence type="ECO:0000256" key="3">
    <source>
        <dbReference type="ARBA" id="ARBA00021495"/>
    </source>
</evidence>
<accession>A0A5C4LIV3</accession>
<feature type="modified residue" description="Phosphohistidine" evidence="9">
    <location>
        <position position="46"/>
    </location>
</feature>
<dbReference type="AlphaFoldDB" id="A0A5C4LIV3"/>
<evidence type="ECO:0000256" key="1">
    <source>
        <dbReference type="ARBA" id="ARBA00000085"/>
    </source>
</evidence>